<sequence>KARLLFVWLAAYDLLELDDKNPPKGSVREQLLEVHKSATYTTFYIELCKLAKLEAKLIKGIGRSGKPGEDVAKNGSSSWVAVLINQAWRLFDPHWAARAQNTGEAKVDTSLKYSYNDHYFLTNPEEFIYTHFPFKEKWQLLARPVTRLEFNELASLQPAFFRKGLRLKSHR</sequence>
<gene>
    <name evidence="2" type="ORF">CAPTEDRAFT_95468</name>
</gene>
<dbReference type="AlphaFoldDB" id="R7UZX5"/>
<dbReference type="PANTHER" id="PTHR47020:SF1">
    <property type="entry name" value="HILLARIN"/>
    <property type="match status" value="1"/>
</dbReference>
<dbReference type="InterPro" id="IPR053041">
    <property type="entry name" value="Transglut-like_Superfamily_Mod"/>
</dbReference>
<dbReference type="OMA" id="LNGPHEC"/>
<feature type="signal peptide" evidence="1">
    <location>
        <begin position="1"/>
        <end position="17"/>
    </location>
</feature>
<feature type="chain" id="PRO_5008788566" description="Transglutaminase-like domain-containing protein" evidence="1">
    <location>
        <begin position="18"/>
        <end position="171"/>
    </location>
</feature>
<dbReference type="HOGENOM" id="CLU_130204_0_0_1"/>
<keyword evidence="4" id="KW-1185">Reference proteome</keyword>
<evidence type="ECO:0000313" key="3">
    <source>
        <dbReference type="EnsemblMetazoa" id="CapteP95468"/>
    </source>
</evidence>
<evidence type="ECO:0008006" key="5">
    <source>
        <dbReference type="Google" id="ProtNLM"/>
    </source>
</evidence>
<dbReference type="Proteomes" id="UP000014760">
    <property type="component" value="Unassembled WGS sequence"/>
</dbReference>
<reference evidence="3" key="3">
    <citation type="submission" date="2015-06" db="UniProtKB">
        <authorList>
            <consortium name="EnsemblMetazoa"/>
        </authorList>
    </citation>
    <scope>IDENTIFICATION</scope>
</reference>
<dbReference type="EMBL" id="KB296374">
    <property type="protein sequence ID" value="ELU11849.1"/>
    <property type="molecule type" value="Genomic_DNA"/>
</dbReference>
<dbReference type="OrthoDB" id="6080065at2759"/>
<dbReference type="EMBL" id="AMQN01005608">
    <property type="status" value="NOT_ANNOTATED_CDS"/>
    <property type="molecule type" value="Genomic_DNA"/>
</dbReference>
<proteinExistence type="predicted"/>
<feature type="non-terminal residue" evidence="2">
    <location>
        <position position="171"/>
    </location>
</feature>
<keyword evidence="1" id="KW-0732">Signal</keyword>
<evidence type="ECO:0000313" key="2">
    <source>
        <dbReference type="EMBL" id="ELU11849.1"/>
    </source>
</evidence>
<evidence type="ECO:0000256" key="1">
    <source>
        <dbReference type="SAM" id="SignalP"/>
    </source>
</evidence>
<name>R7UZX5_CAPTE</name>
<dbReference type="Gene3D" id="3.10.620.30">
    <property type="match status" value="1"/>
</dbReference>
<reference evidence="2 4" key="2">
    <citation type="journal article" date="2013" name="Nature">
        <title>Insights into bilaterian evolution from three spiralian genomes.</title>
        <authorList>
            <person name="Simakov O."/>
            <person name="Marletaz F."/>
            <person name="Cho S.J."/>
            <person name="Edsinger-Gonzales E."/>
            <person name="Havlak P."/>
            <person name="Hellsten U."/>
            <person name="Kuo D.H."/>
            <person name="Larsson T."/>
            <person name="Lv J."/>
            <person name="Arendt D."/>
            <person name="Savage R."/>
            <person name="Osoegawa K."/>
            <person name="de Jong P."/>
            <person name="Grimwood J."/>
            <person name="Chapman J.A."/>
            <person name="Shapiro H."/>
            <person name="Aerts A."/>
            <person name="Otillar R.P."/>
            <person name="Terry A.Y."/>
            <person name="Boore J.L."/>
            <person name="Grigoriev I.V."/>
            <person name="Lindberg D.R."/>
            <person name="Seaver E.C."/>
            <person name="Weisblat D.A."/>
            <person name="Putnam N.H."/>
            <person name="Rokhsar D.S."/>
        </authorList>
    </citation>
    <scope>NUCLEOTIDE SEQUENCE</scope>
    <source>
        <strain evidence="2 4">I ESC-2004</strain>
    </source>
</reference>
<evidence type="ECO:0000313" key="4">
    <source>
        <dbReference type="Proteomes" id="UP000014760"/>
    </source>
</evidence>
<feature type="non-terminal residue" evidence="2">
    <location>
        <position position="1"/>
    </location>
</feature>
<dbReference type="STRING" id="283909.R7UZX5"/>
<reference evidence="4" key="1">
    <citation type="submission" date="2012-12" db="EMBL/GenBank/DDBJ databases">
        <authorList>
            <person name="Hellsten U."/>
            <person name="Grimwood J."/>
            <person name="Chapman J.A."/>
            <person name="Shapiro H."/>
            <person name="Aerts A."/>
            <person name="Otillar R.P."/>
            <person name="Terry A.Y."/>
            <person name="Boore J.L."/>
            <person name="Simakov O."/>
            <person name="Marletaz F."/>
            <person name="Cho S.-J."/>
            <person name="Edsinger-Gonzales E."/>
            <person name="Havlak P."/>
            <person name="Kuo D.-H."/>
            <person name="Larsson T."/>
            <person name="Lv J."/>
            <person name="Arendt D."/>
            <person name="Savage R."/>
            <person name="Osoegawa K."/>
            <person name="de Jong P."/>
            <person name="Lindberg D.R."/>
            <person name="Seaver E.C."/>
            <person name="Weisblat D.A."/>
            <person name="Putnam N.H."/>
            <person name="Grigoriev I.V."/>
            <person name="Rokhsar D.S."/>
        </authorList>
    </citation>
    <scope>NUCLEOTIDE SEQUENCE</scope>
    <source>
        <strain evidence="4">I ESC-2004</strain>
    </source>
</reference>
<protein>
    <recommendedName>
        <fullName evidence="5">Transglutaminase-like domain-containing protein</fullName>
    </recommendedName>
</protein>
<dbReference type="EnsemblMetazoa" id="CapteT95468">
    <property type="protein sequence ID" value="CapteP95468"/>
    <property type="gene ID" value="CapteG95468"/>
</dbReference>
<organism evidence="2">
    <name type="scientific">Capitella teleta</name>
    <name type="common">Polychaete worm</name>
    <dbReference type="NCBI Taxonomy" id="283909"/>
    <lineage>
        <taxon>Eukaryota</taxon>
        <taxon>Metazoa</taxon>
        <taxon>Spiralia</taxon>
        <taxon>Lophotrochozoa</taxon>
        <taxon>Annelida</taxon>
        <taxon>Polychaeta</taxon>
        <taxon>Sedentaria</taxon>
        <taxon>Scolecida</taxon>
        <taxon>Capitellidae</taxon>
        <taxon>Capitella</taxon>
    </lineage>
</organism>
<dbReference type="PANTHER" id="PTHR47020">
    <property type="entry name" value="HILLARIN"/>
    <property type="match status" value="1"/>
</dbReference>
<accession>R7UZX5</accession>